<name>A0ABQ6GUG2_9GAMM</name>
<reference evidence="2 3" key="1">
    <citation type="submission" date="2023-03" db="EMBL/GenBank/DDBJ databases">
        <title>Draft genome sequence of Thalassotalea insulae KCTC 62186T.</title>
        <authorList>
            <person name="Sawabe T."/>
        </authorList>
    </citation>
    <scope>NUCLEOTIDE SEQUENCE [LARGE SCALE GENOMIC DNA]</scope>
    <source>
        <strain evidence="2 3">KCTC 62186</strain>
    </source>
</reference>
<proteinExistence type="predicted"/>
<gene>
    <name evidence="2" type="ORF">tinsulaeT_26440</name>
</gene>
<dbReference type="Proteomes" id="UP001157186">
    <property type="component" value="Unassembled WGS sequence"/>
</dbReference>
<organism evidence="2 3">
    <name type="scientific">Thalassotalea insulae</name>
    <dbReference type="NCBI Taxonomy" id="2056778"/>
    <lineage>
        <taxon>Bacteria</taxon>
        <taxon>Pseudomonadati</taxon>
        <taxon>Pseudomonadota</taxon>
        <taxon>Gammaproteobacteria</taxon>
        <taxon>Alteromonadales</taxon>
        <taxon>Colwelliaceae</taxon>
        <taxon>Thalassotalea</taxon>
    </lineage>
</organism>
<dbReference type="EMBL" id="BSST01000001">
    <property type="protein sequence ID" value="GLX79304.1"/>
    <property type="molecule type" value="Genomic_DNA"/>
</dbReference>
<dbReference type="InterPro" id="IPR011250">
    <property type="entry name" value="OMP/PagP_B-barrel"/>
</dbReference>
<keyword evidence="1" id="KW-0732">Signal</keyword>
<evidence type="ECO:0008006" key="4">
    <source>
        <dbReference type="Google" id="ProtNLM"/>
    </source>
</evidence>
<keyword evidence="3" id="KW-1185">Reference proteome</keyword>
<comment type="caution">
    <text evidence="2">The sequence shown here is derived from an EMBL/GenBank/DDBJ whole genome shotgun (WGS) entry which is preliminary data.</text>
</comment>
<sequence length="199" mass="22066">MNLLKFLSKALIISVLSCSYSSTAAEFEVQPFFGQMYSADLQSVVDGTELSVDNAMSYGIAFSWQDSPNGQGQLILNAVSHDFNSDLDGQEYSLDILYAHFNGVALFRQQNYVTTVSLGLGGAYFDSDMNQELYPSATLAIGTRYEFSDNLAFITELRGYASIIDNKDNNFCQDDICYATFNEGLWLETNLMIGVAVKF</sequence>
<dbReference type="Gene3D" id="2.40.160.20">
    <property type="match status" value="1"/>
</dbReference>
<dbReference type="SUPFAM" id="SSF56925">
    <property type="entry name" value="OMPA-like"/>
    <property type="match status" value="1"/>
</dbReference>
<feature type="chain" id="PRO_5047362954" description="Outer membrane protein beta-barrel domain-containing protein" evidence="1">
    <location>
        <begin position="25"/>
        <end position="199"/>
    </location>
</feature>
<accession>A0ABQ6GUG2</accession>
<evidence type="ECO:0000313" key="2">
    <source>
        <dbReference type="EMBL" id="GLX79304.1"/>
    </source>
</evidence>
<feature type="signal peptide" evidence="1">
    <location>
        <begin position="1"/>
        <end position="24"/>
    </location>
</feature>
<dbReference type="RefSeq" id="WP_284245210.1">
    <property type="nucleotide sequence ID" value="NZ_BSST01000001.1"/>
</dbReference>
<evidence type="ECO:0000313" key="3">
    <source>
        <dbReference type="Proteomes" id="UP001157186"/>
    </source>
</evidence>
<evidence type="ECO:0000256" key="1">
    <source>
        <dbReference type="SAM" id="SignalP"/>
    </source>
</evidence>
<protein>
    <recommendedName>
        <fullName evidence="4">Outer membrane protein beta-barrel domain-containing protein</fullName>
    </recommendedName>
</protein>